<evidence type="ECO:0000256" key="2">
    <source>
        <dbReference type="ARBA" id="ARBA00007742"/>
    </source>
</evidence>
<reference evidence="8 9" key="1">
    <citation type="submission" date="2019-03" db="EMBL/GenBank/DDBJ databases">
        <title>Sequencing 25 genomes of Wallemia mellicola.</title>
        <authorList>
            <person name="Gostincar C."/>
        </authorList>
    </citation>
    <scope>NUCLEOTIDE SEQUENCE [LARGE SCALE GENOMIC DNA]</scope>
    <source>
        <strain evidence="8 9">EXF-6152</strain>
    </source>
</reference>
<dbReference type="InterPro" id="IPR039357">
    <property type="entry name" value="SRD5A/TECR"/>
</dbReference>
<dbReference type="Pfam" id="PF02544">
    <property type="entry name" value="Steroid_dh"/>
    <property type="match status" value="1"/>
</dbReference>
<evidence type="ECO:0000256" key="4">
    <source>
        <dbReference type="ARBA" id="ARBA00022989"/>
    </source>
</evidence>
<dbReference type="GO" id="GO:0016020">
    <property type="term" value="C:membrane"/>
    <property type="evidence" value="ECO:0007669"/>
    <property type="project" value="UniProtKB-SubCell"/>
</dbReference>
<dbReference type="AlphaFoldDB" id="A0A4V4N1E5"/>
<dbReference type="PROSITE" id="PS50244">
    <property type="entry name" value="S5A_REDUCTASE"/>
    <property type="match status" value="1"/>
</dbReference>
<feature type="transmembrane region" description="Helical" evidence="6">
    <location>
        <begin position="70"/>
        <end position="93"/>
    </location>
</feature>
<dbReference type="GO" id="GO:0016627">
    <property type="term" value="F:oxidoreductase activity, acting on the CH-CH group of donors"/>
    <property type="evidence" value="ECO:0007669"/>
    <property type="project" value="InterPro"/>
</dbReference>
<dbReference type="PANTHER" id="PTHR10556:SF43">
    <property type="entry name" value="STEROID 5-ALPHA-REDUCTASE DET2"/>
    <property type="match status" value="1"/>
</dbReference>
<evidence type="ECO:0000259" key="7">
    <source>
        <dbReference type="Pfam" id="PF02544"/>
    </source>
</evidence>
<evidence type="ECO:0000313" key="8">
    <source>
        <dbReference type="EMBL" id="TIB80550.1"/>
    </source>
</evidence>
<dbReference type="Proteomes" id="UP000310685">
    <property type="component" value="Unassembled WGS sequence"/>
</dbReference>
<gene>
    <name evidence="8" type="ORF">E3Q22_01856</name>
</gene>
<dbReference type="InterPro" id="IPR001104">
    <property type="entry name" value="3-oxo-5_a-steroid_4-DH_C"/>
</dbReference>
<dbReference type="Gene3D" id="1.20.120.1630">
    <property type="match status" value="1"/>
</dbReference>
<comment type="subcellular location">
    <subcellularLocation>
        <location evidence="1">Membrane</location>
        <topology evidence="1">Multi-pass membrane protein</topology>
    </subcellularLocation>
</comment>
<feature type="transmembrane region" description="Helical" evidence="6">
    <location>
        <begin position="99"/>
        <end position="118"/>
    </location>
</feature>
<comment type="caution">
    <text evidence="8">The sequence shown here is derived from an EMBL/GenBank/DDBJ whole genome shotgun (WGS) entry which is preliminary data.</text>
</comment>
<feature type="transmembrane region" description="Helical" evidence="6">
    <location>
        <begin position="44"/>
        <end position="63"/>
    </location>
</feature>
<sequence length="244" mass="27715">MFYYEICKITLKTFWFLGPLAVFYDAPFGRFADVTSRFSLGGRLTWFIMEIISPISFIIGFLSEGRQKSLFQLAIAGAFLVHYVNRAIIYPYLNPSKSLSHVLVLLSAGCFNTANGSIQGKYLADTSINKISLVGCVLFIAGLAGNVYHDRLLFRLKRVSNGGYIIPKGALFDYVSYPNYFCEWIEWLGYVLLCQSNTLNDAPVVFLIALVATMSPRAYKGHLWYKKKFKEYPQSRKIVIPFIL</sequence>
<dbReference type="GO" id="GO:0006629">
    <property type="term" value="P:lipid metabolic process"/>
    <property type="evidence" value="ECO:0007669"/>
    <property type="project" value="InterPro"/>
</dbReference>
<evidence type="ECO:0000256" key="5">
    <source>
        <dbReference type="ARBA" id="ARBA00023136"/>
    </source>
</evidence>
<protein>
    <recommendedName>
        <fullName evidence="7">3-oxo-5-alpha-steroid 4-dehydrogenase C-terminal domain-containing protein</fullName>
    </recommendedName>
</protein>
<dbReference type="EMBL" id="SPRC01000015">
    <property type="protein sequence ID" value="TIB80550.1"/>
    <property type="molecule type" value="Genomic_DNA"/>
</dbReference>
<accession>A0A4V4N1E5</accession>
<evidence type="ECO:0000313" key="9">
    <source>
        <dbReference type="Proteomes" id="UP000310685"/>
    </source>
</evidence>
<keyword evidence="3 6" id="KW-0812">Transmembrane</keyword>
<evidence type="ECO:0000256" key="6">
    <source>
        <dbReference type="SAM" id="Phobius"/>
    </source>
</evidence>
<evidence type="ECO:0000256" key="3">
    <source>
        <dbReference type="ARBA" id="ARBA00022692"/>
    </source>
</evidence>
<feature type="transmembrane region" description="Helical" evidence="6">
    <location>
        <begin position="130"/>
        <end position="148"/>
    </location>
</feature>
<name>A0A4V4N1E5_9BASI</name>
<dbReference type="PANTHER" id="PTHR10556">
    <property type="entry name" value="3-OXO-5-ALPHA-STEROID 4-DEHYDROGENASE"/>
    <property type="match status" value="1"/>
</dbReference>
<dbReference type="OMA" id="PEEWYTD"/>
<comment type="similarity">
    <text evidence="2">Belongs to the steroid 5-alpha reductase family.</text>
</comment>
<keyword evidence="4 6" id="KW-1133">Transmembrane helix</keyword>
<proteinExistence type="inferred from homology"/>
<organism evidence="8 9">
    <name type="scientific">Wallemia mellicola</name>
    <dbReference type="NCBI Taxonomy" id="1708541"/>
    <lineage>
        <taxon>Eukaryota</taxon>
        <taxon>Fungi</taxon>
        <taxon>Dikarya</taxon>
        <taxon>Basidiomycota</taxon>
        <taxon>Wallemiomycotina</taxon>
        <taxon>Wallemiomycetes</taxon>
        <taxon>Wallemiales</taxon>
        <taxon>Wallemiaceae</taxon>
        <taxon>Wallemia</taxon>
    </lineage>
</organism>
<keyword evidence="5 6" id="KW-0472">Membrane</keyword>
<evidence type="ECO:0000256" key="1">
    <source>
        <dbReference type="ARBA" id="ARBA00004141"/>
    </source>
</evidence>
<feature type="domain" description="3-oxo-5-alpha-steroid 4-dehydrogenase C-terminal" evidence="7">
    <location>
        <begin position="102"/>
        <end position="244"/>
    </location>
</feature>